<gene>
    <name evidence="1" type="ORF">GCM10011613_21330</name>
</gene>
<name>A0ABQ3B4G5_9GAMM</name>
<dbReference type="InterPro" id="IPR027056">
    <property type="entry name" value="Gluconate_2DH_su3"/>
</dbReference>
<sequence>MPHNNKLAETTGLEAENPRRAALKQMALLFGLSLSAQSLDALAATVKGTMPHVTKFLSPDQLQMTGEIADLIIPTTDTPGALAVNVHGFMDSYLAECVSKNDQKKFLDGLKKINKVAEDKFGKVFLACSHKQHIQLLTAIEKYDLGFTPEDKDFFTQFKSLTLFGYYTSEVGATQELAYLPIPGGYKGNFPFAKVGKAWALN</sequence>
<reference evidence="2" key="1">
    <citation type="journal article" date="2019" name="Int. J. Syst. Evol. Microbiol.">
        <title>The Global Catalogue of Microorganisms (GCM) 10K type strain sequencing project: providing services to taxonomists for standard genome sequencing and annotation.</title>
        <authorList>
            <consortium name="The Broad Institute Genomics Platform"/>
            <consortium name="The Broad Institute Genome Sequencing Center for Infectious Disease"/>
            <person name="Wu L."/>
            <person name="Ma J."/>
        </authorList>
    </citation>
    <scope>NUCLEOTIDE SEQUENCE [LARGE SCALE GENOMIC DNA]</scope>
    <source>
        <strain evidence="2">KCTC 32239</strain>
    </source>
</reference>
<dbReference type="EMBL" id="BMYZ01000002">
    <property type="protein sequence ID" value="GGY76579.1"/>
    <property type="molecule type" value="Genomic_DNA"/>
</dbReference>
<protein>
    <recommendedName>
        <fullName evidence="3">Gluconate 2-dehydrogenase subunit 3 family protein</fullName>
    </recommendedName>
</protein>
<accession>A0ABQ3B4G5</accession>
<proteinExistence type="predicted"/>
<evidence type="ECO:0008006" key="3">
    <source>
        <dbReference type="Google" id="ProtNLM"/>
    </source>
</evidence>
<dbReference type="Pfam" id="PF13618">
    <property type="entry name" value="Gluconate_2-dh3"/>
    <property type="match status" value="1"/>
</dbReference>
<comment type="caution">
    <text evidence="1">The sequence shown here is derived from an EMBL/GenBank/DDBJ whole genome shotgun (WGS) entry which is preliminary data.</text>
</comment>
<evidence type="ECO:0000313" key="2">
    <source>
        <dbReference type="Proteomes" id="UP000619761"/>
    </source>
</evidence>
<keyword evidence="2" id="KW-1185">Reference proteome</keyword>
<evidence type="ECO:0000313" key="1">
    <source>
        <dbReference type="EMBL" id="GGY76579.1"/>
    </source>
</evidence>
<dbReference type="RefSeq" id="WP_189418468.1">
    <property type="nucleotide sequence ID" value="NZ_BMYZ01000002.1"/>
</dbReference>
<organism evidence="1 2">
    <name type="scientific">Cellvibrio zantedeschiae</name>
    <dbReference type="NCBI Taxonomy" id="1237077"/>
    <lineage>
        <taxon>Bacteria</taxon>
        <taxon>Pseudomonadati</taxon>
        <taxon>Pseudomonadota</taxon>
        <taxon>Gammaproteobacteria</taxon>
        <taxon>Cellvibrionales</taxon>
        <taxon>Cellvibrionaceae</taxon>
        <taxon>Cellvibrio</taxon>
    </lineage>
</organism>
<dbReference type="Proteomes" id="UP000619761">
    <property type="component" value="Unassembled WGS sequence"/>
</dbReference>